<dbReference type="Gene3D" id="3.30.420.40">
    <property type="match status" value="2"/>
</dbReference>
<dbReference type="EMBL" id="KQ085896">
    <property type="protein sequence ID" value="KLO18272.1"/>
    <property type="molecule type" value="Genomic_DNA"/>
</dbReference>
<evidence type="ECO:0000256" key="5">
    <source>
        <dbReference type="ARBA" id="ARBA00023212"/>
    </source>
</evidence>
<dbReference type="InterPro" id="IPR004000">
    <property type="entry name" value="Actin"/>
</dbReference>
<dbReference type="SUPFAM" id="SSF53067">
    <property type="entry name" value="Actin-like ATPase domain"/>
    <property type="match status" value="2"/>
</dbReference>
<accession>A0A0H2S2Y6</accession>
<dbReference type="FunFam" id="3.30.420.40:FF:000148">
    <property type="entry name" value="Actin, alpha skeletal muscle"/>
    <property type="match status" value="1"/>
</dbReference>
<dbReference type="InterPro" id="IPR004001">
    <property type="entry name" value="Actin_CS"/>
</dbReference>
<dbReference type="InParanoid" id="A0A0H2S2Y6"/>
<sequence>MQTDHPPIVIDVGSAFTKFGYAGEDAPRDIIPSIVGHYPQQHLALFSSLGDQVFVGEEAFARRGVLKLRYPVRDGIISNWWALEKMLSHIFTALGVRPADHPILLSEFPAPSDSDADVKERNENRERTAQLLYEVFGVPAVYWAPQPVLVLHAHSRSTTGVVLDIGHHVARAVAVHDGCVVNLQKQDFAGEALLDYMAWLLGEERGVAFSTSADRKFLQGIMEKRCYVASDFQDEMRKACETTGAFEETHETPFDEAFVIGSERFRVPEALFQPSLAKHEGRGIHQMIKRAISAFPSNLQARLYGNIVLSGGPTLYPGLPERLREELSLLAPAGTSVDVFASDDRQYSTWLGGSLLARQESFQEKWVTKMEYEEYGPAVLHRKCP</sequence>
<evidence type="ECO:0000256" key="6">
    <source>
        <dbReference type="RuleBase" id="RU000487"/>
    </source>
</evidence>
<keyword evidence="5" id="KW-0206">Cytoskeleton</keyword>
<gene>
    <name evidence="7" type="ORF">SCHPADRAFT_127412</name>
</gene>
<proteinExistence type="inferred from homology"/>
<dbReference type="Proteomes" id="UP000053477">
    <property type="component" value="Unassembled WGS sequence"/>
</dbReference>
<evidence type="ECO:0000256" key="2">
    <source>
        <dbReference type="ARBA" id="ARBA00022490"/>
    </source>
</evidence>
<dbReference type="GO" id="GO:0005856">
    <property type="term" value="C:cytoskeleton"/>
    <property type="evidence" value="ECO:0007669"/>
    <property type="project" value="UniProtKB-SubCell"/>
</dbReference>
<dbReference type="OrthoDB" id="5132116at2759"/>
<comment type="subcellular location">
    <subcellularLocation>
        <location evidence="1">Cytoplasm</location>
        <location evidence="1">Cytoskeleton</location>
    </subcellularLocation>
</comment>
<evidence type="ECO:0000256" key="4">
    <source>
        <dbReference type="ARBA" id="ARBA00022840"/>
    </source>
</evidence>
<name>A0A0H2S2Y6_9AGAM</name>
<evidence type="ECO:0000313" key="8">
    <source>
        <dbReference type="Proteomes" id="UP000053477"/>
    </source>
</evidence>
<dbReference type="PANTHER" id="PTHR11937">
    <property type="entry name" value="ACTIN"/>
    <property type="match status" value="1"/>
</dbReference>
<dbReference type="PROSITE" id="PS00432">
    <property type="entry name" value="ACTINS_2"/>
    <property type="match status" value="1"/>
</dbReference>
<dbReference type="STRING" id="27342.A0A0H2S2Y6"/>
<keyword evidence="2" id="KW-0963">Cytoplasm</keyword>
<dbReference type="AlphaFoldDB" id="A0A0H2S2Y6"/>
<keyword evidence="8" id="KW-1185">Reference proteome</keyword>
<dbReference type="InterPro" id="IPR043129">
    <property type="entry name" value="ATPase_NBD"/>
</dbReference>
<dbReference type="Pfam" id="PF00022">
    <property type="entry name" value="Actin"/>
    <property type="match status" value="1"/>
</dbReference>
<dbReference type="FunFam" id="3.30.420.40:FF:000058">
    <property type="entry name" value="Putative actin-related protein 5"/>
    <property type="match status" value="1"/>
</dbReference>
<evidence type="ECO:0000256" key="1">
    <source>
        <dbReference type="ARBA" id="ARBA00004245"/>
    </source>
</evidence>
<dbReference type="SMART" id="SM00268">
    <property type="entry name" value="ACTIN"/>
    <property type="match status" value="1"/>
</dbReference>
<evidence type="ECO:0000256" key="3">
    <source>
        <dbReference type="ARBA" id="ARBA00022741"/>
    </source>
</evidence>
<protein>
    <submittedName>
        <fullName evidence="7">Actin/actin-like protein</fullName>
    </submittedName>
</protein>
<organism evidence="7 8">
    <name type="scientific">Schizopora paradoxa</name>
    <dbReference type="NCBI Taxonomy" id="27342"/>
    <lineage>
        <taxon>Eukaryota</taxon>
        <taxon>Fungi</taxon>
        <taxon>Dikarya</taxon>
        <taxon>Basidiomycota</taxon>
        <taxon>Agaricomycotina</taxon>
        <taxon>Agaricomycetes</taxon>
        <taxon>Hymenochaetales</taxon>
        <taxon>Schizoporaceae</taxon>
        <taxon>Schizopora</taxon>
    </lineage>
</organism>
<dbReference type="PRINTS" id="PR00190">
    <property type="entry name" value="ACTIN"/>
</dbReference>
<dbReference type="GO" id="GO:0005524">
    <property type="term" value="F:ATP binding"/>
    <property type="evidence" value="ECO:0007669"/>
    <property type="project" value="UniProtKB-KW"/>
</dbReference>
<keyword evidence="4" id="KW-0067">ATP-binding</keyword>
<keyword evidence="3" id="KW-0547">Nucleotide-binding</keyword>
<dbReference type="Gene3D" id="3.90.640.10">
    <property type="entry name" value="Actin, Chain A, domain 4"/>
    <property type="match status" value="1"/>
</dbReference>
<reference evidence="7 8" key="1">
    <citation type="submission" date="2015-04" db="EMBL/GenBank/DDBJ databases">
        <title>Complete genome sequence of Schizopora paradoxa KUC8140, a cosmopolitan wood degrader in East Asia.</title>
        <authorList>
            <consortium name="DOE Joint Genome Institute"/>
            <person name="Min B."/>
            <person name="Park H."/>
            <person name="Jang Y."/>
            <person name="Kim J.-J."/>
            <person name="Kim K.H."/>
            <person name="Pangilinan J."/>
            <person name="Lipzen A."/>
            <person name="Riley R."/>
            <person name="Grigoriev I.V."/>
            <person name="Spatafora J.W."/>
            <person name="Choi I.-G."/>
        </authorList>
    </citation>
    <scope>NUCLEOTIDE SEQUENCE [LARGE SCALE GENOMIC DNA]</scope>
    <source>
        <strain evidence="7 8">KUC8140</strain>
    </source>
</reference>
<comment type="similarity">
    <text evidence="6">Belongs to the actin family.</text>
</comment>
<evidence type="ECO:0000313" key="7">
    <source>
        <dbReference type="EMBL" id="KLO18272.1"/>
    </source>
</evidence>